<dbReference type="GO" id="GO:0110050">
    <property type="term" value="F:deaminated glutathione amidase activity"/>
    <property type="evidence" value="ECO:0007669"/>
    <property type="project" value="EnsemblFungi"/>
</dbReference>
<keyword evidence="7" id="KW-1185">Reference proteome</keyword>
<dbReference type="Proteomes" id="UP000005220">
    <property type="component" value="Chromosome 7"/>
</dbReference>
<evidence type="ECO:0000313" key="6">
    <source>
        <dbReference type="EMBL" id="CCF59212.1"/>
    </source>
</evidence>
<proteinExistence type="inferred from homology"/>
<evidence type="ECO:0000256" key="1">
    <source>
        <dbReference type="ARBA" id="ARBA00004496"/>
    </source>
</evidence>
<dbReference type="InterPro" id="IPR001110">
    <property type="entry name" value="UPF0012_CS"/>
</dbReference>
<keyword evidence="3" id="KW-0963">Cytoplasm</keyword>
<dbReference type="InterPro" id="IPR045254">
    <property type="entry name" value="Nit1/2_C-N_Hydrolase"/>
</dbReference>
<dbReference type="InterPro" id="IPR036526">
    <property type="entry name" value="C-N_Hydrolase_sf"/>
</dbReference>
<dbReference type="STRING" id="1071382.H2AXW2"/>
<accession>H2AXW2</accession>
<dbReference type="FunCoup" id="H2AXW2">
    <property type="interactions" value="105"/>
</dbReference>
<evidence type="ECO:0000313" key="7">
    <source>
        <dbReference type="Proteomes" id="UP000005220"/>
    </source>
</evidence>
<dbReference type="InterPro" id="IPR003010">
    <property type="entry name" value="C-N_Hydrolase"/>
</dbReference>
<evidence type="ECO:0000256" key="4">
    <source>
        <dbReference type="ARBA" id="ARBA00022801"/>
    </source>
</evidence>
<dbReference type="EMBL" id="HE650827">
    <property type="protein sequence ID" value="CCF59212.1"/>
    <property type="molecule type" value="Genomic_DNA"/>
</dbReference>
<dbReference type="PANTHER" id="PTHR23088">
    <property type="entry name" value="NITRILASE-RELATED"/>
    <property type="match status" value="1"/>
</dbReference>
<dbReference type="AlphaFoldDB" id="H2AXW2"/>
<comment type="similarity">
    <text evidence="2">Belongs to the carbon-nitrogen hydrolase superfamily. NIT1/NIT2 family.</text>
</comment>
<comment type="subcellular location">
    <subcellularLocation>
        <location evidence="1">Cytoplasm</location>
    </subcellularLocation>
</comment>
<reference evidence="6 7" key="1">
    <citation type="journal article" date="2011" name="Proc. Natl. Acad. Sci. U.S.A.">
        <title>Evolutionary erosion of yeast sex chromosomes by mating-type switching accidents.</title>
        <authorList>
            <person name="Gordon J.L."/>
            <person name="Armisen D."/>
            <person name="Proux-Wera E."/>
            <person name="Oheigeartaigh S.S."/>
            <person name="Byrne K.P."/>
            <person name="Wolfe K.H."/>
        </authorList>
    </citation>
    <scope>NUCLEOTIDE SEQUENCE [LARGE SCALE GENOMIC DNA]</scope>
    <source>
        <strain evidence="7">ATCC 22294 / BCRC 22015 / CBS 2517 / CECT 1963 / NBRC 1671 / NRRL Y-8276</strain>
    </source>
</reference>
<dbReference type="GeneID" id="13887192"/>
<dbReference type="SUPFAM" id="SSF56317">
    <property type="entry name" value="Carbon-nitrogen hydrolase"/>
    <property type="match status" value="1"/>
</dbReference>
<dbReference type="PROSITE" id="PS50263">
    <property type="entry name" value="CN_HYDROLASE"/>
    <property type="match status" value="1"/>
</dbReference>
<sequence>MVSMRRIAIGQLCSGSNVASNLDIVTKLIAKALDQDVRVLFFPEATDFLSRNPEHSFHLVKKSEQFVSDLQTNIKDLCSSKLKKIDVSIGIHLPPNEDDIRRDNNKTKNTLLYINYKGEILHSYQKIHLFDVVISNGSILKESNSVLAGNKIPKILETPIGKLGTGICYDIRFPELALDLRKQGAEILCFPSAFTIKTGEAHWELLGRARAIDTQCFVVMPAQHGEHNVQNDDWTGSGTEHQAVSKRVSWGHSMIISPWGDIVAKSNSKTSEPELIIADLNFELLTRVRMNMPLMQHRRNDLFTER</sequence>
<protein>
    <recommendedName>
        <fullName evidence="5">CN hydrolase domain-containing protein</fullName>
    </recommendedName>
</protein>
<evidence type="ECO:0000256" key="2">
    <source>
        <dbReference type="ARBA" id="ARBA00010613"/>
    </source>
</evidence>
<dbReference type="InParanoid" id="H2AXW2"/>
<dbReference type="PROSITE" id="PS01227">
    <property type="entry name" value="UPF0012"/>
    <property type="match status" value="1"/>
</dbReference>
<dbReference type="GO" id="GO:0005737">
    <property type="term" value="C:cytoplasm"/>
    <property type="evidence" value="ECO:0007669"/>
    <property type="project" value="UniProtKB-SubCell"/>
</dbReference>
<dbReference type="RefSeq" id="XP_003958347.1">
    <property type="nucleotide sequence ID" value="XM_003958298.1"/>
</dbReference>
<dbReference type="FunFam" id="3.60.110.10:FF:000024">
    <property type="entry name" value="Deaminated glutathione amidase"/>
    <property type="match status" value="1"/>
</dbReference>
<dbReference type="Pfam" id="PF00795">
    <property type="entry name" value="CN_hydrolase"/>
    <property type="match status" value="1"/>
</dbReference>
<dbReference type="OrthoDB" id="10250282at2759"/>
<dbReference type="Gene3D" id="3.60.110.10">
    <property type="entry name" value="Carbon-nitrogen hydrolase"/>
    <property type="match status" value="1"/>
</dbReference>
<keyword evidence="4" id="KW-0378">Hydrolase</keyword>
<evidence type="ECO:0000256" key="3">
    <source>
        <dbReference type="ARBA" id="ARBA00022490"/>
    </source>
</evidence>
<dbReference type="GO" id="GO:0043605">
    <property type="term" value="P:amide catabolic process"/>
    <property type="evidence" value="ECO:0007669"/>
    <property type="project" value="EnsemblFungi"/>
</dbReference>
<feature type="domain" description="CN hydrolase" evidence="5">
    <location>
        <begin position="5"/>
        <end position="282"/>
    </location>
</feature>
<name>H2AXW2_KAZAF</name>
<organism evidence="6 7">
    <name type="scientific">Kazachstania africana (strain ATCC 22294 / BCRC 22015 / CBS 2517 / CECT 1963 / NBRC 1671 / NRRL Y-8276)</name>
    <name type="common">Yeast</name>
    <name type="synonym">Kluyveromyces africanus</name>
    <dbReference type="NCBI Taxonomy" id="1071382"/>
    <lineage>
        <taxon>Eukaryota</taxon>
        <taxon>Fungi</taxon>
        <taxon>Dikarya</taxon>
        <taxon>Ascomycota</taxon>
        <taxon>Saccharomycotina</taxon>
        <taxon>Saccharomycetes</taxon>
        <taxon>Saccharomycetales</taxon>
        <taxon>Saccharomycetaceae</taxon>
        <taxon>Kazachstania</taxon>
    </lineage>
</organism>
<dbReference type="KEGG" id="kaf:KAFR_0G01780"/>
<evidence type="ECO:0000259" key="5">
    <source>
        <dbReference type="PROSITE" id="PS50263"/>
    </source>
</evidence>
<dbReference type="HOGENOM" id="CLU_030130_1_2_1"/>
<dbReference type="eggNOG" id="KOG0807">
    <property type="taxonomic scope" value="Eukaryota"/>
</dbReference>
<gene>
    <name evidence="6" type="primary">KAFR0G01780</name>
    <name evidence="6" type="ORF">KAFR_0G01780</name>
</gene>
<dbReference type="PANTHER" id="PTHR23088:SF27">
    <property type="entry name" value="DEAMINATED GLUTATHIONE AMIDASE"/>
    <property type="match status" value="1"/>
</dbReference>
<dbReference type="CDD" id="cd07572">
    <property type="entry name" value="nit"/>
    <property type="match status" value="1"/>
</dbReference>